<dbReference type="EMBL" id="VSSQ01004412">
    <property type="protein sequence ID" value="MPM25094.1"/>
    <property type="molecule type" value="Genomic_DNA"/>
</dbReference>
<dbReference type="InterPro" id="IPR000515">
    <property type="entry name" value="MetI-like"/>
</dbReference>
<comment type="subcellular location">
    <subcellularLocation>
        <location evidence="1">Cell membrane</location>
        <topology evidence="1">Multi-pass membrane protein</topology>
    </subcellularLocation>
</comment>
<reference evidence="9" key="1">
    <citation type="submission" date="2019-08" db="EMBL/GenBank/DDBJ databases">
        <authorList>
            <person name="Kucharzyk K."/>
            <person name="Murdoch R.W."/>
            <person name="Higgins S."/>
            <person name="Loffler F."/>
        </authorList>
    </citation>
    <scope>NUCLEOTIDE SEQUENCE</scope>
</reference>
<feature type="transmembrane region" description="Helical" evidence="7">
    <location>
        <begin position="279"/>
        <end position="297"/>
    </location>
</feature>
<keyword evidence="4 7" id="KW-0812">Transmembrane</keyword>
<evidence type="ECO:0000256" key="7">
    <source>
        <dbReference type="SAM" id="Phobius"/>
    </source>
</evidence>
<dbReference type="PROSITE" id="PS50928">
    <property type="entry name" value="ABC_TM1"/>
    <property type="match status" value="1"/>
</dbReference>
<dbReference type="Gene3D" id="1.10.3720.10">
    <property type="entry name" value="MetI-like"/>
    <property type="match status" value="1"/>
</dbReference>
<organism evidence="9">
    <name type="scientific">bioreactor metagenome</name>
    <dbReference type="NCBI Taxonomy" id="1076179"/>
    <lineage>
        <taxon>unclassified sequences</taxon>
        <taxon>metagenomes</taxon>
        <taxon>ecological metagenomes</taxon>
    </lineage>
</organism>
<gene>
    <name evidence="9" type="primary">sugA_5</name>
    <name evidence="9" type="ORF">SDC9_71584</name>
</gene>
<feature type="transmembrane region" description="Helical" evidence="7">
    <location>
        <begin position="88"/>
        <end position="109"/>
    </location>
</feature>
<evidence type="ECO:0000259" key="8">
    <source>
        <dbReference type="PROSITE" id="PS50928"/>
    </source>
</evidence>
<sequence length="305" mass="34190">MRQKSTHESEVLTLRRHGKPLLDRNRYLLFAAPSLIVMALIMIFPVCYSIYYSFFDYKLGTPATFSGFENYAYLLKNSEFWNAMGFSAGYTVVTVFFQVVLGMGIALLLDRITRGRKIISILIYLPYFIAASSAGIIFRWMCMSDWGLIDQVLSLVGISLPSWFDSPGLSRVIVCIAEIWQNTPFAIIVFFAGLQSVSADQMEAASIDGANAFRKFWSIKLPHLRHLITLVLTMRIMDAFRVYDRIVVLTAGGPGTSTQSISLFAYITAFTKLRIGRGSAIGVLILVALVIPVFILLKIMRSEEA</sequence>
<keyword evidence="2" id="KW-0813">Transport</keyword>
<evidence type="ECO:0000256" key="6">
    <source>
        <dbReference type="ARBA" id="ARBA00023136"/>
    </source>
</evidence>
<dbReference type="PANTHER" id="PTHR30193">
    <property type="entry name" value="ABC TRANSPORTER PERMEASE PROTEIN"/>
    <property type="match status" value="1"/>
</dbReference>
<evidence type="ECO:0000256" key="2">
    <source>
        <dbReference type="ARBA" id="ARBA00022448"/>
    </source>
</evidence>
<feature type="domain" description="ABC transmembrane type-1" evidence="8">
    <location>
        <begin position="84"/>
        <end position="296"/>
    </location>
</feature>
<dbReference type="PANTHER" id="PTHR30193:SF37">
    <property type="entry name" value="INNER MEMBRANE ABC TRANSPORTER PERMEASE PROTEIN YCJO"/>
    <property type="match status" value="1"/>
</dbReference>
<keyword evidence="6 7" id="KW-0472">Membrane</keyword>
<dbReference type="AlphaFoldDB" id="A0A644YG65"/>
<proteinExistence type="predicted"/>
<name>A0A644YG65_9ZZZZ</name>
<evidence type="ECO:0000313" key="9">
    <source>
        <dbReference type="EMBL" id="MPM25094.1"/>
    </source>
</evidence>
<feature type="transmembrane region" description="Helical" evidence="7">
    <location>
        <begin position="246"/>
        <end position="267"/>
    </location>
</feature>
<feature type="transmembrane region" description="Helical" evidence="7">
    <location>
        <begin position="27"/>
        <end position="51"/>
    </location>
</feature>
<keyword evidence="5 7" id="KW-1133">Transmembrane helix</keyword>
<dbReference type="Pfam" id="PF00528">
    <property type="entry name" value="BPD_transp_1"/>
    <property type="match status" value="1"/>
</dbReference>
<dbReference type="InterPro" id="IPR051393">
    <property type="entry name" value="ABC_transporter_permease"/>
</dbReference>
<evidence type="ECO:0000256" key="3">
    <source>
        <dbReference type="ARBA" id="ARBA00022475"/>
    </source>
</evidence>
<dbReference type="SUPFAM" id="SSF161098">
    <property type="entry name" value="MetI-like"/>
    <property type="match status" value="1"/>
</dbReference>
<comment type="caution">
    <text evidence="9">The sequence shown here is derived from an EMBL/GenBank/DDBJ whole genome shotgun (WGS) entry which is preliminary data.</text>
</comment>
<keyword evidence="3" id="KW-1003">Cell membrane</keyword>
<dbReference type="InterPro" id="IPR035906">
    <property type="entry name" value="MetI-like_sf"/>
</dbReference>
<protein>
    <submittedName>
        <fullName evidence="9">Trehalose transport system permease protein SugA</fullName>
    </submittedName>
</protein>
<dbReference type="GO" id="GO:0055085">
    <property type="term" value="P:transmembrane transport"/>
    <property type="evidence" value="ECO:0007669"/>
    <property type="project" value="InterPro"/>
</dbReference>
<evidence type="ECO:0000256" key="5">
    <source>
        <dbReference type="ARBA" id="ARBA00022989"/>
    </source>
</evidence>
<accession>A0A644YG65</accession>
<dbReference type="CDD" id="cd06261">
    <property type="entry name" value="TM_PBP2"/>
    <property type="match status" value="1"/>
</dbReference>
<evidence type="ECO:0000256" key="1">
    <source>
        <dbReference type="ARBA" id="ARBA00004651"/>
    </source>
</evidence>
<feature type="transmembrane region" description="Helical" evidence="7">
    <location>
        <begin position="121"/>
        <end position="140"/>
    </location>
</feature>
<evidence type="ECO:0000256" key="4">
    <source>
        <dbReference type="ARBA" id="ARBA00022692"/>
    </source>
</evidence>
<dbReference type="GO" id="GO:0005886">
    <property type="term" value="C:plasma membrane"/>
    <property type="evidence" value="ECO:0007669"/>
    <property type="project" value="UniProtKB-SubCell"/>
</dbReference>